<evidence type="ECO:0000313" key="5">
    <source>
        <dbReference type="Proteomes" id="UP001078443"/>
    </source>
</evidence>
<sequence>MPKQTFFNLSEERQKEITDISLKEFSSNTFEIASMNSIINEVGVAKGSFYRYFETKKDLYLFLLEYALNKKLEYLKQYTDTSSEDFFEIYKNIIFGYMKFDLLFPVISCFLKKAVQNGSIEEIQFGKSKSGKIFANKLIEKAQKEGKIKKNLDPDFILFSIIGISDAMISYINYKYGVKYNEMIKKLEHTPNPYEKELKLVFNQLVDVLKTGLIGS</sequence>
<evidence type="ECO:0000256" key="1">
    <source>
        <dbReference type="ARBA" id="ARBA00023125"/>
    </source>
</evidence>
<dbReference type="RefSeq" id="WP_268040828.1">
    <property type="nucleotide sequence ID" value="NZ_JAPQER010000003.1"/>
</dbReference>
<accession>A0ABT4CZW2</accession>
<feature type="domain" description="HTH tetR-type" evidence="3">
    <location>
        <begin position="11"/>
        <end position="71"/>
    </location>
</feature>
<dbReference type="Gene3D" id="1.10.357.10">
    <property type="entry name" value="Tetracycline Repressor, domain 2"/>
    <property type="match status" value="1"/>
</dbReference>
<dbReference type="EMBL" id="JAPQER010000003">
    <property type="protein sequence ID" value="MCY6484526.1"/>
    <property type="molecule type" value="Genomic_DNA"/>
</dbReference>
<organism evidence="4 5">
    <name type="scientific">Clostridium aestuarii</name>
    <dbReference type="NCBI Taxonomy" id="338193"/>
    <lineage>
        <taxon>Bacteria</taxon>
        <taxon>Bacillati</taxon>
        <taxon>Bacillota</taxon>
        <taxon>Clostridia</taxon>
        <taxon>Eubacteriales</taxon>
        <taxon>Clostridiaceae</taxon>
        <taxon>Clostridium</taxon>
    </lineage>
</organism>
<evidence type="ECO:0000256" key="2">
    <source>
        <dbReference type="PROSITE-ProRule" id="PRU00335"/>
    </source>
</evidence>
<keyword evidence="5" id="KW-1185">Reference proteome</keyword>
<dbReference type="PANTHER" id="PTHR43479:SF11">
    <property type="entry name" value="ACREF_ENVCD OPERON REPRESSOR-RELATED"/>
    <property type="match status" value="1"/>
</dbReference>
<dbReference type="Pfam" id="PF00440">
    <property type="entry name" value="TetR_N"/>
    <property type="match status" value="1"/>
</dbReference>
<dbReference type="InterPro" id="IPR009057">
    <property type="entry name" value="Homeodomain-like_sf"/>
</dbReference>
<dbReference type="SUPFAM" id="SSF46689">
    <property type="entry name" value="Homeodomain-like"/>
    <property type="match status" value="1"/>
</dbReference>
<protein>
    <submittedName>
        <fullName evidence="4">TetR/AcrR family transcriptional regulator</fullName>
    </submittedName>
</protein>
<feature type="DNA-binding region" description="H-T-H motif" evidence="2">
    <location>
        <begin position="34"/>
        <end position="53"/>
    </location>
</feature>
<keyword evidence="1 2" id="KW-0238">DNA-binding</keyword>
<dbReference type="InterPro" id="IPR001647">
    <property type="entry name" value="HTH_TetR"/>
</dbReference>
<proteinExistence type="predicted"/>
<evidence type="ECO:0000313" key="4">
    <source>
        <dbReference type="EMBL" id="MCY6484526.1"/>
    </source>
</evidence>
<name>A0ABT4CZW2_9CLOT</name>
<gene>
    <name evidence="4" type="ORF">OW763_09255</name>
</gene>
<dbReference type="PROSITE" id="PS50977">
    <property type="entry name" value="HTH_TETR_2"/>
    <property type="match status" value="1"/>
</dbReference>
<reference evidence="4" key="1">
    <citation type="submission" date="2022-12" db="EMBL/GenBank/DDBJ databases">
        <authorList>
            <person name="Wang J."/>
        </authorList>
    </citation>
    <scope>NUCLEOTIDE SEQUENCE</scope>
    <source>
        <strain evidence="4">HY-45-18</strain>
    </source>
</reference>
<evidence type="ECO:0000259" key="3">
    <source>
        <dbReference type="PROSITE" id="PS50977"/>
    </source>
</evidence>
<comment type="caution">
    <text evidence="4">The sequence shown here is derived from an EMBL/GenBank/DDBJ whole genome shotgun (WGS) entry which is preliminary data.</text>
</comment>
<dbReference type="InterPro" id="IPR050624">
    <property type="entry name" value="HTH-type_Tx_Regulator"/>
</dbReference>
<dbReference type="Proteomes" id="UP001078443">
    <property type="component" value="Unassembled WGS sequence"/>
</dbReference>
<dbReference type="PANTHER" id="PTHR43479">
    <property type="entry name" value="ACREF/ENVCD OPERON REPRESSOR-RELATED"/>
    <property type="match status" value="1"/>
</dbReference>